<feature type="chain" id="PRO_5046710868" description="histidine kinase" evidence="10">
    <location>
        <begin position="23"/>
        <end position="673"/>
    </location>
</feature>
<dbReference type="CDD" id="cd00075">
    <property type="entry name" value="HATPase"/>
    <property type="match status" value="1"/>
</dbReference>
<dbReference type="InterPro" id="IPR003594">
    <property type="entry name" value="HATPase_dom"/>
</dbReference>
<dbReference type="Pfam" id="PF07695">
    <property type="entry name" value="7TMR-DISM_7TM"/>
    <property type="match status" value="1"/>
</dbReference>
<keyword evidence="13" id="KW-1185">Reference proteome</keyword>
<evidence type="ECO:0000256" key="10">
    <source>
        <dbReference type="SAM" id="SignalP"/>
    </source>
</evidence>
<sequence length="673" mass="75671">MLRHLVTLALLLCCILPQASRADDQAIWRFAETPPSQSFEQIERAPAELWQTLPETGIANLGFTRNTLWLRTDYTPAEAGKQILELLNPQHDRVVLYILRDDAPPEIRYGGFKQPPARKALSSYHNQIFEFDLEPGQSATLFLNVDTVRPVLVWPRLYSVSEFFRTSSSERIWLGIYCGLFITLCLYSLMAWATTRDSNYIDYFYFLSLMGLLQTQMLGLWHELFLQNAPFMMDLLSTVLPTLALATLCRFARNFLNLADQSPALHTLVTRCIWASLLPLPVYAIGGSEASIPLLDVVSVLFSGLTIAAGIHVLRNGYRPARYYLLAQIPLVGGGLLYVGGNFGILAPSPLTMFGFQLGAGLGAVMIALALAGKLRALQKDQLQANHDRLVAEQQLIEVLKESEARLEWRVQERTRQLEEALDLQRQQHDTLESTNRRLKVLHEERGAFLQIAAHDLKNPTAAIISYSDLLRERWGAWDEEKKLRRIGNIRSMAQLTFDIIRNLLDIDAIESGHYVLRPAPLNVSQILRSVCDDYRERCDAKDLRLQLTLCSDNLMLRIDRTALLQILDNLISNAIKYSPHGRNIHVSLEEESGHALFQIRDEGPGISEEEQGKLFRKFTRLSARPTGGEHSTGLGLSIVKYMTEASGGQVGCISRLGEGATFFVSLPRGQTA</sequence>
<keyword evidence="9" id="KW-0812">Transmembrane</keyword>
<evidence type="ECO:0000256" key="2">
    <source>
        <dbReference type="ARBA" id="ARBA00012438"/>
    </source>
</evidence>
<dbReference type="Pfam" id="PF02518">
    <property type="entry name" value="HATPase_c"/>
    <property type="match status" value="1"/>
</dbReference>
<feature type="transmembrane region" description="Helical" evidence="9">
    <location>
        <begin position="264"/>
        <end position="286"/>
    </location>
</feature>
<dbReference type="GO" id="GO:0016301">
    <property type="term" value="F:kinase activity"/>
    <property type="evidence" value="ECO:0007669"/>
    <property type="project" value="UniProtKB-KW"/>
</dbReference>
<evidence type="ECO:0000256" key="4">
    <source>
        <dbReference type="ARBA" id="ARBA00022679"/>
    </source>
</evidence>
<comment type="catalytic activity">
    <reaction evidence="1">
        <text>ATP + protein L-histidine = ADP + protein N-phospho-L-histidine.</text>
        <dbReference type="EC" id="2.7.13.3"/>
    </reaction>
</comment>
<keyword evidence="9" id="KW-1133">Transmembrane helix</keyword>
<keyword evidence="8" id="KW-0902">Two-component regulatory system</keyword>
<evidence type="ECO:0000256" key="3">
    <source>
        <dbReference type="ARBA" id="ARBA00022553"/>
    </source>
</evidence>
<feature type="signal peptide" evidence="10">
    <location>
        <begin position="1"/>
        <end position="22"/>
    </location>
</feature>
<dbReference type="InterPro" id="IPR011623">
    <property type="entry name" value="7TMR_DISM_rcpt_extracell_dom1"/>
</dbReference>
<evidence type="ECO:0000256" key="1">
    <source>
        <dbReference type="ARBA" id="ARBA00000085"/>
    </source>
</evidence>
<evidence type="ECO:0000313" key="13">
    <source>
        <dbReference type="Proteomes" id="UP001548590"/>
    </source>
</evidence>
<dbReference type="InterPro" id="IPR005467">
    <property type="entry name" value="His_kinase_dom"/>
</dbReference>
<evidence type="ECO:0000256" key="8">
    <source>
        <dbReference type="ARBA" id="ARBA00023012"/>
    </source>
</evidence>
<dbReference type="SUPFAM" id="SSF55874">
    <property type="entry name" value="ATPase domain of HSP90 chaperone/DNA topoisomerase II/histidine kinase"/>
    <property type="match status" value="1"/>
</dbReference>
<comment type="caution">
    <text evidence="12">The sequence shown here is derived from an EMBL/GenBank/DDBJ whole genome shotgun (WGS) entry which is preliminary data.</text>
</comment>
<dbReference type="EMBL" id="JBEWLZ010000006">
    <property type="protein sequence ID" value="MET1490516.1"/>
    <property type="molecule type" value="Genomic_DNA"/>
</dbReference>
<evidence type="ECO:0000256" key="9">
    <source>
        <dbReference type="SAM" id="Phobius"/>
    </source>
</evidence>
<accession>A0ABV2CRH3</accession>
<name>A0ABV2CRH3_9RHOO</name>
<evidence type="ECO:0000256" key="6">
    <source>
        <dbReference type="ARBA" id="ARBA00022777"/>
    </source>
</evidence>
<evidence type="ECO:0000256" key="7">
    <source>
        <dbReference type="ARBA" id="ARBA00022840"/>
    </source>
</evidence>
<feature type="transmembrane region" description="Helical" evidence="9">
    <location>
        <begin position="323"/>
        <end position="345"/>
    </location>
</feature>
<dbReference type="SUPFAM" id="SSF47384">
    <property type="entry name" value="Homodimeric domain of signal transducing histidine kinase"/>
    <property type="match status" value="1"/>
</dbReference>
<dbReference type="InterPro" id="IPR036097">
    <property type="entry name" value="HisK_dim/P_sf"/>
</dbReference>
<dbReference type="Pfam" id="PF07696">
    <property type="entry name" value="7TMR-DISMED2"/>
    <property type="match status" value="1"/>
</dbReference>
<dbReference type="CDD" id="cd00082">
    <property type="entry name" value="HisKA"/>
    <property type="match status" value="1"/>
</dbReference>
<dbReference type="PANTHER" id="PTHR42878">
    <property type="entry name" value="TWO-COMPONENT HISTIDINE KINASE"/>
    <property type="match status" value="1"/>
</dbReference>
<dbReference type="Gene3D" id="2.60.40.2380">
    <property type="match status" value="1"/>
</dbReference>
<dbReference type="PANTHER" id="PTHR42878:SF7">
    <property type="entry name" value="SENSOR HISTIDINE KINASE GLRK"/>
    <property type="match status" value="1"/>
</dbReference>
<evidence type="ECO:0000313" key="12">
    <source>
        <dbReference type="EMBL" id="MET1490516.1"/>
    </source>
</evidence>
<proteinExistence type="predicted"/>
<keyword evidence="9" id="KW-0472">Membrane</keyword>
<feature type="transmembrane region" description="Helical" evidence="9">
    <location>
        <begin position="351"/>
        <end position="372"/>
    </location>
</feature>
<feature type="domain" description="Histidine kinase" evidence="11">
    <location>
        <begin position="452"/>
        <end position="671"/>
    </location>
</feature>
<keyword evidence="5" id="KW-0547">Nucleotide-binding</keyword>
<keyword evidence="3" id="KW-0597">Phosphoprotein</keyword>
<gene>
    <name evidence="12" type="ORF">ABVT11_11835</name>
</gene>
<dbReference type="RefSeq" id="WP_345927835.1">
    <property type="nucleotide sequence ID" value="NZ_JBDIVF010000004.1"/>
</dbReference>
<dbReference type="InterPro" id="IPR011622">
    <property type="entry name" value="7TMR_DISM_rcpt_extracell_dom2"/>
</dbReference>
<evidence type="ECO:0000259" key="11">
    <source>
        <dbReference type="PROSITE" id="PS50109"/>
    </source>
</evidence>
<protein>
    <recommendedName>
        <fullName evidence="2">histidine kinase</fullName>
        <ecNumber evidence="2">2.7.13.3</ecNumber>
    </recommendedName>
</protein>
<dbReference type="SMART" id="SM00388">
    <property type="entry name" value="HisKA"/>
    <property type="match status" value="1"/>
</dbReference>
<dbReference type="InterPro" id="IPR004358">
    <property type="entry name" value="Sig_transdc_His_kin-like_C"/>
</dbReference>
<keyword evidence="10" id="KW-0732">Signal</keyword>
<feature type="transmembrane region" description="Helical" evidence="9">
    <location>
        <begin position="231"/>
        <end position="252"/>
    </location>
</feature>
<dbReference type="InterPro" id="IPR036890">
    <property type="entry name" value="HATPase_C_sf"/>
</dbReference>
<dbReference type="InterPro" id="IPR050351">
    <property type="entry name" value="BphY/WalK/GraS-like"/>
</dbReference>
<keyword evidence="6 12" id="KW-0418">Kinase</keyword>
<dbReference type="Gene3D" id="1.10.287.130">
    <property type="match status" value="1"/>
</dbReference>
<dbReference type="Proteomes" id="UP001548590">
    <property type="component" value="Unassembled WGS sequence"/>
</dbReference>
<organism evidence="12 13">
    <name type="scientific">Uliginosibacterium paludis</name>
    <dbReference type="NCBI Taxonomy" id="1615952"/>
    <lineage>
        <taxon>Bacteria</taxon>
        <taxon>Pseudomonadati</taxon>
        <taxon>Pseudomonadota</taxon>
        <taxon>Betaproteobacteria</taxon>
        <taxon>Rhodocyclales</taxon>
        <taxon>Zoogloeaceae</taxon>
        <taxon>Uliginosibacterium</taxon>
    </lineage>
</organism>
<dbReference type="InterPro" id="IPR003661">
    <property type="entry name" value="HisK_dim/P_dom"/>
</dbReference>
<dbReference type="SMART" id="SM00387">
    <property type="entry name" value="HATPase_c"/>
    <property type="match status" value="1"/>
</dbReference>
<dbReference type="Gene3D" id="3.30.565.10">
    <property type="entry name" value="Histidine kinase-like ATPase, C-terminal domain"/>
    <property type="match status" value="1"/>
</dbReference>
<dbReference type="Pfam" id="PF00512">
    <property type="entry name" value="HisKA"/>
    <property type="match status" value="1"/>
</dbReference>
<feature type="transmembrane region" description="Helical" evidence="9">
    <location>
        <begin position="200"/>
        <end position="219"/>
    </location>
</feature>
<dbReference type="PRINTS" id="PR00344">
    <property type="entry name" value="BCTRLSENSOR"/>
</dbReference>
<keyword evidence="7" id="KW-0067">ATP-binding</keyword>
<feature type="transmembrane region" description="Helical" evidence="9">
    <location>
        <begin position="292"/>
        <end position="311"/>
    </location>
</feature>
<feature type="transmembrane region" description="Helical" evidence="9">
    <location>
        <begin position="172"/>
        <end position="193"/>
    </location>
</feature>
<dbReference type="PROSITE" id="PS50109">
    <property type="entry name" value="HIS_KIN"/>
    <property type="match status" value="1"/>
</dbReference>
<reference evidence="12 13" key="1">
    <citation type="submission" date="2024-07" db="EMBL/GenBank/DDBJ databases">
        <title>Uliginosibacterium paludis KCTC:42655.</title>
        <authorList>
            <person name="Kim M.K."/>
        </authorList>
    </citation>
    <scope>NUCLEOTIDE SEQUENCE [LARGE SCALE GENOMIC DNA]</scope>
    <source>
        <strain evidence="12 13">KCTC 42655</strain>
    </source>
</reference>
<keyword evidence="4" id="KW-0808">Transferase</keyword>
<evidence type="ECO:0000256" key="5">
    <source>
        <dbReference type="ARBA" id="ARBA00022741"/>
    </source>
</evidence>
<dbReference type="EC" id="2.7.13.3" evidence="2"/>